<gene>
    <name evidence="2" type="ORF">AHA02nite_01210</name>
</gene>
<dbReference type="OrthoDB" id="2963135at2"/>
<dbReference type="AlphaFoldDB" id="A0A511VZX4"/>
<evidence type="ECO:0000313" key="3">
    <source>
        <dbReference type="Proteomes" id="UP000321440"/>
    </source>
</evidence>
<name>A0A511VZX4_9BACI</name>
<evidence type="ECO:0000313" key="2">
    <source>
        <dbReference type="EMBL" id="GEN44345.1"/>
    </source>
</evidence>
<organism evidence="2 3">
    <name type="scientific">Alkalibacillus haloalkaliphilus</name>
    <dbReference type="NCBI Taxonomy" id="94136"/>
    <lineage>
        <taxon>Bacteria</taxon>
        <taxon>Bacillati</taxon>
        <taxon>Bacillota</taxon>
        <taxon>Bacilli</taxon>
        <taxon>Bacillales</taxon>
        <taxon>Bacillaceae</taxon>
        <taxon>Alkalibacillus</taxon>
    </lineage>
</organism>
<sequence length="174" mass="20236">MNKIRWLLLTTFLIGSGTAGYFAVEANSESGEFLDISHTGAHASLFEEYHDIYIGKQLRWTGDQMPTVQDINIIKDDGTVLDQGDDSIHIELFFDPHNETDLFYGFSPDMREIVGDYERPNDFKLSERTTTIVFKVTLHETNYQFDLDYLQIEYEVNDQEEAQEIPLRSFVFHH</sequence>
<dbReference type="Proteomes" id="UP000321440">
    <property type="component" value="Unassembled WGS sequence"/>
</dbReference>
<dbReference type="RefSeq" id="WP_146813356.1">
    <property type="nucleotide sequence ID" value="NZ_BJYA01000001.1"/>
</dbReference>
<comment type="caution">
    <text evidence="2">The sequence shown here is derived from an EMBL/GenBank/DDBJ whole genome shotgun (WGS) entry which is preliminary data.</text>
</comment>
<protein>
    <submittedName>
        <fullName evidence="2">Uncharacterized protein</fullName>
    </submittedName>
</protein>
<keyword evidence="1" id="KW-0732">Signal</keyword>
<keyword evidence="3" id="KW-1185">Reference proteome</keyword>
<feature type="signal peptide" evidence="1">
    <location>
        <begin position="1"/>
        <end position="23"/>
    </location>
</feature>
<reference evidence="2 3" key="1">
    <citation type="submission" date="2019-07" db="EMBL/GenBank/DDBJ databases">
        <title>Whole genome shotgun sequence of Alkalibacillus haloalkaliphilus NBRC 103110.</title>
        <authorList>
            <person name="Hosoyama A."/>
            <person name="Uohara A."/>
            <person name="Ohji S."/>
            <person name="Ichikawa N."/>
        </authorList>
    </citation>
    <scope>NUCLEOTIDE SEQUENCE [LARGE SCALE GENOMIC DNA]</scope>
    <source>
        <strain evidence="2 3">NBRC 103110</strain>
    </source>
</reference>
<evidence type="ECO:0000256" key="1">
    <source>
        <dbReference type="SAM" id="SignalP"/>
    </source>
</evidence>
<dbReference type="EMBL" id="BJYA01000001">
    <property type="protein sequence ID" value="GEN44345.1"/>
    <property type="molecule type" value="Genomic_DNA"/>
</dbReference>
<accession>A0A511VZX4</accession>
<proteinExistence type="predicted"/>
<feature type="chain" id="PRO_5038413997" evidence="1">
    <location>
        <begin position="24"/>
        <end position="174"/>
    </location>
</feature>